<reference evidence="2" key="1">
    <citation type="submission" date="2021-01" db="EMBL/GenBank/DDBJ databases">
        <authorList>
            <person name="Corre E."/>
            <person name="Pelletier E."/>
            <person name="Niang G."/>
            <person name="Scheremetjew M."/>
            <person name="Finn R."/>
            <person name="Kale V."/>
            <person name="Holt S."/>
            <person name="Cochrane G."/>
            <person name="Meng A."/>
            <person name="Brown T."/>
            <person name="Cohen L."/>
        </authorList>
    </citation>
    <scope>NUCLEOTIDE SEQUENCE</scope>
    <source>
        <strain evidence="2">CCMP 2712</strain>
    </source>
</reference>
<protein>
    <recommendedName>
        <fullName evidence="1">Glycosyltransferase 61 catalytic domain-containing protein</fullName>
    </recommendedName>
</protein>
<name>A0A7S4NUV9_GUITH</name>
<accession>A0A7S4NUV9</accession>
<evidence type="ECO:0000259" key="1">
    <source>
        <dbReference type="Pfam" id="PF04577"/>
    </source>
</evidence>
<dbReference type="Pfam" id="PF04577">
    <property type="entry name" value="Glyco_transf_61"/>
    <property type="match status" value="1"/>
</dbReference>
<proteinExistence type="predicted"/>
<dbReference type="GO" id="GO:0016757">
    <property type="term" value="F:glycosyltransferase activity"/>
    <property type="evidence" value="ECO:0007669"/>
    <property type="project" value="InterPro"/>
</dbReference>
<sequence>MTCTSSKKLSGYFSGIYLYHGSFFCDSVQNTLIFHARSKYCKGRNLIPHLKVNRYGNLTQTYLRRNVEVISEKSLIMGILNYFHYGHFMFNSLSHMFDILHLHSVCVGQVKNIFLFLDAKFERVLKKNSSLVRLDLNPMVYEAFALFGVDKNHFFSARHLFALSNHRTIFFRDVILGLNASSLDHYNYRSSPIDWRLFRAFIIQSFHLNAIRLDKRSLLVNRTKRRLLNPECVLNVCAEILPEWKFSSVSFEGLSLMGQLEQVRSACLLIGLDGTGLFNGVFMDVGCIIVRIKPIYLDVLVPGKSKNFERLWRNVGMFYDSVPSMFFNVTLSIEERDMIANPSKYDAMKRFRFGLSLDAVVDQEQLLGTVERLIGYRYSNKSHKVRKFD</sequence>
<dbReference type="EMBL" id="HBKN01027679">
    <property type="protein sequence ID" value="CAE2311039.1"/>
    <property type="molecule type" value="Transcribed_RNA"/>
</dbReference>
<evidence type="ECO:0000313" key="2">
    <source>
        <dbReference type="EMBL" id="CAE2311039.1"/>
    </source>
</evidence>
<dbReference type="AlphaFoldDB" id="A0A7S4NUV9"/>
<gene>
    <name evidence="2" type="ORF">GTHE00462_LOCUS21397</name>
</gene>
<dbReference type="InterPro" id="IPR049625">
    <property type="entry name" value="Glyco_transf_61_cat"/>
</dbReference>
<organism evidence="2">
    <name type="scientific">Guillardia theta</name>
    <name type="common">Cryptophyte</name>
    <name type="synonym">Cryptomonas phi</name>
    <dbReference type="NCBI Taxonomy" id="55529"/>
    <lineage>
        <taxon>Eukaryota</taxon>
        <taxon>Cryptophyceae</taxon>
        <taxon>Pyrenomonadales</taxon>
        <taxon>Geminigeraceae</taxon>
        <taxon>Guillardia</taxon>
    </lineage>
</organism>
<feature type="domain" description="Glycosyltransferase 61 catalytic" evidence="1">
    <location>
        <begin position="85"/>
        <end position="290"/>
    </location>
</feature>